<keyword evidence="3" id="KW-0645">Protease</keyword>
<comment type="cofactor">
    <cofactor evidence="1">
        <name>Zn(2+)</name>
        <dbReference type="ChEBI" id="CHEBI:29105"/>
    </cofactor>
</comment>
<dbReference type="CDD" id="cd06240">
    <property type="entry name" value="M14-like"/>
    <property type="match status" value="1"/>
</dbReference>
<dbReference type="Pfam" id="PF00246">
    <property type="entry name" value="Peptidase_M14"/>
    <property type="match status" value="1"/>
</dbReference>
<protein>
    <submittedName>
        <fullName evidence="10">Peptidase M14</fullName>
    </submittedName>
</protein>
<keyword evidence="6" id="KW-0482">Metalloprotease</keyword>
<dbReference type="SUPFAM" id="SSF53187">
    <property type="entry name" value="Zn-dependent exopeptidases"/>
    <property type="match status" value="1"/>
</dbReference>
<evidence type="ECO:0000256" key="1">
    <source>
        <dbReference type="ARBA" id="ARBA00001947"/>
    </source>
</evidence>
<evidence type="ECO:0000256" key="6">
    <source>
        <dbReference type="ARBA" id="ARBA00023049"/>
    </source>
</evidence>
<feature type="chain" id="PRO_5032730495" evidence="8">
    <location>
        <begin position="21"/>
        <end position="795"/>
    </location>
</feature>
<accession>A0A7S7NQD6</accession>
<dbReference type="Proteomes" id="UP000593892">
    <property type="component" value="Chromosome"/>
</dbReference>
<dbReference type="GO" id="GO:0005615">
    <property type="term" value="C:extracellular space"/>
    <property type="evidence" value="ECO:0007669"/>
    <property type="project" value="TreeGrafter"/>
</dbReference>
<dbReference type="EMBL" id="CP063849">
    <property type="protein sequence ID" value="QOY87823.1"/>
    <property type="molecule type" value="Genomic_DNA"/>
</dbReference>
<comment type="similarity">
    <text evidence="2 7">Belongs to the peptidase M14 family.</text>
</comment>
<keyword evidence="4" id="KW-0378">Hydrolase</keyword>
<evidence type="ECO:0000256" key="3">
    <source>
        <dbReference type="ARBA" id="ARBA00022670"/>
    </source>
</evidence>
<keyword evidence="5" id="KW-0862">Zinc</keyword>
<dbReference type="PROSITE" id="PS52035">
    <property type="entry name" value="PEPTIDASE_M14"/>
    <property type="match status" value="1"/>
</dbReference>
<dbReference type="InterPro" id="IPR029062">
    <property type="entry name" value="Class_I_gatase-like"/>
</dbReference>
<dbReference type="PANTHER" id="PTHR11705:SF143">
    <property type="entry name" value="SLL0236 PROTEIN"/>
    <property type="match status" value="1"/>
</dbReference>
<dbReference type="AlphaFoldDB" id="A0A7S7NQD6"/>
<evidence type="ECO:0000256" key="5">
    <source>
        <dbReference type="ARBA" id="ARBA00022833"/>
    </source>
</evidence>
<evidence type="ECO:0000256" key="7">
    <source>
        <dbReference type="PROSITE-ProRule" id="PRU01379"/>
    </source>
</evidence>
<dbReference type="GO" id="GO:0004181">
    <property type="term" value="F:metallocarboxypeptidase activity"/>
    <property type="evidence" value="ECO:0007669"/>
    <property type="project" value="InterPro"/>
</dbReference>
<sequence>MRIWARLWWVTVLLASTLLAEPPSPETFFGHKMGADRTVLDWSKVVDYFQALEKGSDRVRFREYGRSTEGRPMVMAVISAPETLKRLDRYREIQNKLSDPRATSAEEMRKLAGEGKVVVLITCSVHATEIASTHAAVEFAHRMATSDDARIQGILNNVILLLAPSINPDGLDIVTNWYRKTLNTPFEGTSPPELYQKYVGHDNNRDWYIFSQSETRAVVSQLHNVWHPQIVYDVHQMGPTGARMFVPPWLDPIEPNIDPLIAQQCNMVGMVMAADLTAAGRKGVAVNAVYDFWTPARHYQSYHGGLRILSESASVRIASPVNIKAEQISNLALGFNPREKSWNYLEPWMGGDWKLRDIIDDQLIAMESLLNTAALRREDFLKNFYAINQRAAQRRAPYSFVLPPTQADPGAARKLLETLEFGGVEIEKAAEAFQVGSKSYPAGTFVVKMQQPWSGFAKALLERQKYPDLRVYPGGPPRRPYDVTAQTLPLLMGVQVDTIDDQFQANLAAVKDFRFPAQGLSGSDSDSWKKVNQAWKAGTPVWRNMQTGEFSLGARRAGFTPLKRPKVGLYKSYVPSMDEGWTRWLVEQFGWEYSSVSNSEIKGGKLNDRYDVILFADQSPGSIQSGYRQGSMPEEYTGGLGAEGAESLKQFVEAGGRLVFLNDSTEYAVEQLGVKAKNALKGVSNRDFYCPGSLLNVKLEPGSPLGLGLPPEFTIWNEQSPVWEPEEASAKAVVKYASAPVLASGWLLGEKYLAGKPALLDVAQGKGHIFLFGMRPQYRAQSWLTLKLLFNAMAY</sequence>
<name>A0A7S7NQD6_PALFE</name>
<dbReference type="Gene3D" id="3.40.50.880">
    <property type="match status" value="1"/>
</dbReference>
<dbReference type="Gene3D" id="3.40.630.10">
    <property type="entry name" value="Zn peptidases"/>
    <property type="match status" value="1"/>
</dbReference>
<feature type="signal peptide" evidence="8">
    <location>
        <begin position="1"/>
        <end position="20"/>
    </location>
</feature>
<dbReference type="KEGG" id="pfer:IRI77_34640"/>
<evidence type="ECO:0000313" key="10">
    <source>
        <dbReference type="EMBL" id="QOY87823.1"/>
    </source>
</evidence>
<dbReference type="RefSeq" id="WP_194449490.1">
    <property type="nucleotide sequence ID" value="NZ_CP063849.1"/>
</dbReference>
<dbReference type="PANTHER" id="PTHR11705">
    <property type="entry name" value="PROTEASE FAMILY M14 CARBOXYPEPTIDASE A,B"/>
    <property type="match status" value="1"/>
</dbReference>
<evidence type="ECO:0000256" key="4">
    <source>
        <dbReference type="ARBA" id="ARBA00022801"/>
    </source>
</evidence>
<evidence type="ECO:0000256" key="8">
    <source>
        <dbReference type="SAM" id="SignalP"/>
    </source>
</evidence>
<evidence type="ECO:0000259" key="9">
    <source>
        <dbReference type="PROSITE" id="PS52035"/>
    </source>
</evidence>
<keyword evidence="8" id="KW-0732">Signal</keyword>
<evidence type="ECO:0000256" key="2">
    <source>
        <dbReference type="ARBA" id="ARBA00005988"/>
    </source>
</evidence>
<dbReference type="GO" id="GO:0008270">
    <property type="term" value="F:zinc ion binding"/>
    <property type="evidence" value="ECO:0007669"/>
    <property type="project" value="InterPro"/>
</dbReference>
<organism evidence="10 11">
    <name type="scientific">Paludibaculum fermentans</name>
    <dbReference type="NCBI Taxonomy" id="1473598"/>
    <lineage>
        <taxon>Bacteria</taxon>
        <taxon>Pseudomonadati</taxon>
        <taxon>Acidobacteriota</taxon>
        <taxon>Terriglobia</taxon>
        <taxon>Bryobacterales</taxon>
        <taxon>Bryobacteraceae</taxon>
        <taxon>Paludibaculum</taxon>
    </lineage>
</organism>
<evidence type="ECO:0000313" key="11">
    <source>
        <dbReference type="Proteomes" id="UP000593892"/>
    </source>
</evidence>
<feature type="domain" description="Peptidase M14" evidence="9">
    <location>
        <begin position="38"/>
        <end position="332"/>
    </location>
</feature>
<comment type="caution">
    <text evidence="7">Lacks conserved residue(s) required for the propagation of feature annotation.</text>
</comment>
<dbReference type="GO" id="GO:0006508">
    <property type="term" value="P:proteolysis"/>
    <property type="evidence" value="ECO:0007669"/>
    <property type="project" value="UniProtKB-KW"/>
</dbReference>
<gene>
    <name evidence="10" type="ORF">IRI77_34640</name>
</gene>
<keyword evidence="11" id="KW-1185">Reference proteome</keyword>
<dbReference type="InterPro" id="IPR000834">
    <property type="entry name" value="Peptidase_M14"/>
</dbReference>
<dbReference type="SUPFAM" id="SSF52317">
    <property type="entry name" value="Class I glutamine amidotransferase-like"/>
    <property type="match status" value="1"/>
</dbReference>
<reference evidence="10 11" key="1">
    <citation type="submission" date="2020-10" db="EMBL/GenBank/DDBJ databases">
        <title>Complete genome sequence of Paludibaculum fermentans P105T, a facultatively anaerobic acidobacterium capable of dissimilatory Fe(III) reduction.</title>
        <authorList>
            <person name="Dedysh S.N."/>
            <person name="Beletsky A.V."/>
            <person name="Kulichevskaya I.S."/>
            <person name="Mardanov A.V."/>
            <person name="Ravin N.V."/>
        </authorList>
    </citation>
    <scope>NUCLEOTIDE SEQUENCE [LARGE SCALE GENOMIC DNA]</scope>
    <source>
        <strain evidence="10 11">P105</strain>
    </source>
</reference>
<proteinExistence type="inferred from homology"/>